<dbReference type="GO" id="GO:0004519">
    <property type="term" value="F:endonuclease activity"/>
    <property type="evidence" value="ECO:0007669"/>
    <property type="project" value="UniProtKB-KW"/>
</dbReference>
<dbReference type="CDD" id="cd01038">
    <property type="entry name" value="Endonuclease_DUF559"/>
    <property type="match status" value="1"/>
</dbReference>
<evidence type="ECO:0000259" key="1">
    <source>
        <dbReference type="Pfam" id="PF04480"/>
    </source>
</evidence>
<name>A0A285R3A8_9SPHN</name>
<dbReference type="SUPFAM" id="SSF52980">
    <property type="entry name" value="Restriction endonuclease-like"/>
    <property type="match status" value="1"/>
</dbReference>
<organism evidence="2 3">
    <name type="scientific">Sphingomonas guangdongensis</name>
    <dbReference type="NCBI Taxonomy" id="1141890"/>
    <lineage>
        <taxon>Bacteria</taxon>
        <taxon>Pseudomonadati</taxon>
        <taxon>Pseudomonadota</taxon>
        <taxon>Alphaproteobacteria</taxon>
        <taxon>Sphingomonadales</taxon>
        <taxon>Sphingomonadaceae</taxon>
        <taxon>Sphingomonas</taxon>
    </lineage>
</organism>
<dbReference type="RefSeq" id="WP_097063812.1">
    <property type="nucleotide sequence ID" value="NZ_OBMI01000002.1"/>
</dbReference>
<sequence>MQRVPPELTINTRSLRRDATPAERKLWRGLREQHPRWTRQHVVSHYILDFACRSLRIGIELDGGQHALQVEADDRRTAYLAANGWSVLRFWNTEVEESGDTVLAQIVATVAQASTHPRPLPCREGSG</sequence>
<evidence type="ECO:0000313" key="3">
    <source>
        <dbReference type="Proteomes" id="UP000219494"/>
    </source>
</evidence>
<dbReference type="InterPro" id="IPR047216">
    <property type="entry name" value="Endonuclease_DUF559_bact"/>
</dbReference>
<dbReference type="Pfam" id="PF04480">
    <property type="entry name" value="DUF559"/>
    <property type="match status" value="1"/>
</dbReference>
<keyword evidence="2" id="KW-0378">Hydrolase</keyword>
<keyword evidence="2" id="KW-0540">Nuclease</keyword>
<dbReference type="EMBL" id="OBMI01000002">
    <property type="protein sequence ID" value="SOB86842.1"/>
    <property type="molecule type" value="Genomic_DNA"/>
</dbReference>
<dbReference type="InterPro" id="IPR011335">
    <property type="entry name" value="Restrct_endonuc-II-like"/>
</dbReference>
<evidence type="ECO:0000313" key="2">
    <source>
        <dbReference type="EMBL" id="SOB86842.1"/>
    </source>
</evidence>
<keyword evidence="3" id="KW-1185">Reference proteome</keyword>
<accession>A0A285R3A8</accession>
<proteinExistence type="predicted"/>
<dbReference type="Gene3D" id="3.40.960.10">
    <property type="entry name" value="VSR Endonuclease"/>
    <property type="match status" value="1"/>
</dbReference>
<gene>
    <name evidence="2" type="ORF">SAMN06297144_1953</name>
</gene>
<reference evidence="2 3" key="1">
    <citation type="submission" date="2017-07" db="EMBL/GenBank/DDBJ databases">
        <authorList>
            <person name="Sun Z.S."/>
            <person name="Albrecht U."/>
            <person name="Echele G."/>
            <person name="Lee C.C."/>
        </authorList>
    </citation>
    <scope>NUCLEOTIDE SEQUENCE [LARGE SCALE GENOMIC DNA]</scope>
    <source>
        <strain evidence="2 3">CGMCC 1.12672</strain>
    </source>
</reference>
<feature type="domain" description="DUF559" evidence="1">
    <location>
        <begin position="8"/>
        <end position="110"/>
    </location>
</feature>
<keyword evidence="2" id="KW-0255">Endonuclease</keyword>
<dbReference type="PANTHER" id="PTHR38590">
    <property type="entry name" value="BLL0828 PROTEIN"/>
    <property type="match status" value="1"/>
</dbReference>
<dbReference type="OrthoDB" id="9798754at2"/>
<dbReference type="AlphaFoldDB" id="A0A285R3A8"/>
<protein>
    <submittedName>
        <fullName evidence="2">Very-short-patch-repair endonuclease</fullName>
    </submittedName>
</protein>
<dbReference type="Proteomes" id="UP000219494">
    <property type="component" value="Unassembled WGS sequence"/>
</dbReference>
<dbReference type="PANTHER" id="PTHR38590:SF1">
    <property type="entry name" value="BLL0828 PROTEIN"/>
    <property type="match status" value="1"/>
</dbReference>
<dbReference type="InterPro" id="IPR007569">
    <property type="entry name" value="DUF559"/>
</dbReference>